<gene>
    <name evidence="3" type="ORF">EVA_19946</name>
</gene>
<comment type="caution">
    <text evidence="3">The sequence shown here is derived from an EMBL/GenBank/DDBJ whole genome shotgun (WGS) entry which is preliminary data.</text>
</comment>
<proteinExistence type="predicted"/>
<sequence>MNRLLFFFLYLFSIAPIAGQTLFTLDSAYTTPPKEIRAMWLTTYSGLDWPSRPATTPKGLERQKAELCTILDQLQAAGINTVLFQARIRSTTSYPSAIEPWDEAFTGTPGKAPAYDPLQFAIEECHRRNMELHAWVVAFPIVKTPTAKQLGKQALPRRQPKLCQLCGNQWIMDPGVPETSSYLANLCKEIVERYAVDGIHLDYIRYPEKGIPFNDNRTYRKYGKGKQLADWRRENVTRVVRTIYETVKAVRPWVKVSCSPVGKYADLRQQSSYGWNARDAVYQEAQNWLRDGIMDILFPMMYFDGKHFYPFAFDWQENSYGRQVAPGLGIYFLHPAQKNWDLTVVQRQLYFLRQLHTSGQAHFRSRFFTDNVKGLYDFAHNDFYRRPVATPPMTWMKAVAPERPRVRLQLLGDDLQFEWDRAMGNTPDSTIRYTVYYCPADTFDARTCEILAFRLRDRSFRYRPALPRRLYGHYAVTATDAYGNESAAQIVQAAALGHSSYTIVDHQLDLPEVDGAEFVLICDSKGRPILTCPYQSTINVNQLQTGCYEVRSLGKKGRSHALLTFWKR</sequence>
<dbReference type="EMBL" id="AMCI01007843">
    <property type="protein sequence ID" value="EJW91947.1"/>
    <property type="molecule type" value="Genomic_DNA"/>
</dbReference>
<organism evidence="3">
    <name type="scientific">gut metagenome</name>
    <dbReference type="NCBI Taxonomy" id="749906"/>
    <lineage>
        <taxon>unclassified sequences</taxon>
        <taxon>metagenomes</taxon>
        <taxon>organismal metagenomes</taxon>
    </lineage>
</organism>
<dbReference type="AlphaFoldDB" id="J9FQU3"/>
<dbReference type="SUPFAM" id="SSF51445">
    <property type="entry name" value="(Trans)glycosidases"/>
    <property type="match status" value="1"/>
</dbReference>
<protein>
    <submittedName>
        <fullName evidence="3">YngK protein</fullName>
    </submittedName>
</protein>
<evidence type="ECO:0000313" key="3">
    <source>
        <dbReference type="EMBL" id="EJW91947.1"/>
    </source>
</evidence>
<accession>J9FQU3</accession>
<dbReference type="InterPro" id="IPR017853">
    <property type="entry name" value="GH"/>
</dbReference>
<dbReference type="Gene3D" id="3.20.20.80">
    <property type="entry name" value="Glycosidases"/>
    <property type="match status" value="1"/>
</dbReference>
<name>J9FQU3_9ZZZZ</name>
<keyword evidence="1" id="KW-0732">Signal</keyword>
<dbReference type="Pfam" id="PF02638">
    <property type="entry name" value="GHL10"/>
    <property type="match status" value="1"/>
</dbReference>
<dbReference type="PANTHER" id="PTHR43405:SF1">
    <property type="entry name" value="GLYCOSYL HYDROLASE DIGH"/>
    <property type="match status" value="1"/>
</dbReference>
<dbReference type="InterPro" id="IPR003790">
    <property type="entry name" value="GHL10"/>
</dbReference>
<reference evidence="3" key="1">
    <citation type="journal article" date="2012" name="PLoS ONE">
        <title>Gene sets for utilization of primary and secondary nutrition supplies in the distal gut of endangered iberian lynx.</title>
        <authorList>
            <person name="Alcaide M."/>
            <person name="Messina E."/>
            <person name="Richter M."/>
            <person name="Bargiela R."/>
            <person name="Peplies J."/>
            <person name="Huws S.A."/>
            <person name="Newbold C.J."/>
            <person name="Golyshin P.N."/>
            <person name="Simon M.A."/>
            <person name="Lopez G."/>
            <person name="Yakimov M.M."/>
            <person name="Ferrer M."/>
        </authorList>
    </citation>
    <scope>NUCLEOTIDE SEQUENCE</scope>
</reference>
<evidence type="ECO:0000259" key="2">
    <source>
        <dbReference type="Pfam" id="PF02638"/>
    </source>
</evidence>
<feature type="domain" description="Glycosyl hydrolase-like 10" evidence="2">
    <location>
        <begin position="35"/>
        <end position="318"/>
    </location>
</feature>
<dbReference type="InterPro" id="IPR052177">
    <property type="entry name" value="Divisome_Glycosyl_Hydrolase"/>
</dbReference>
<dbReference type="PANTHER" id="PTHR43405">
    <property type="entry name" value="GLYCOSYL HYDROLASE DIGH"/>
    <property type="match status" value="1"/>
</dbReference>
<evidence type="ECO:0000256" key="1">
    <source>
        <dbReference type="ARBA" id="ARBA00022729"/>
    </source>
</evidence>